<evidence type="ECO:0000256" key="3">
    <source>
        <dbReference type="ARBA" id="ARBA00022692"/>
    </source>
</evidence>
<gene>
    <name evidence="9" type="ORF">ABUE30_05530</name>
</gene>
<evidence type="ECO:0000313" key="10">
    <source>
        <dbReference type="Proteomes" id="UP001629953"/>
    </source>
</evidence>
<keyword evidence="10" id="KW-1185">Reference proteome</keyword>
<feature type="domain" description="Polysaccharide chain length determinant N-terminal" evidence="7">
    <location>
        <begin position="28"/>
        <end position="128"/>
    </location>
</feature>
<dbReference type="PANTHER" id="PTHR32309">
    <property type="entry name" value="TYROSINE-PROTEIN KINASE"/>
    <property type="match status" value="1"/>
</dbReference>
<comment type="subcellular location">
    <subcellularLocation>
        <location evidence="1">Cell membrane</location>
        <topology evidence="1">Multi-pass membrane protein</topology>
    </subcellularLocation>
</comment>
<dbReference type="Pfam" id="PF02706">
    <property type="entry name" value="Wzz"/>
    <property type="match status" value="1"/>
</dbReference>
<evidence type="ECO:0000313" key="9">
    <source>
        <dbReference type="EMBL" id="MFM2484532.1"/>
    </source>
</evidence>
<keyword evidence="2" id="KW-1003">Cell membrane</keyword>
<evidence type="ECO:0000256" key="1">
    <source>
        <dbReference type="ARBA" id="ARBA00004651"/>
    </source>
</evidence>
<evidence type="ECO:0000256" key="4">
    <source>
        <dbReference type="ARBA" id="ARBA00022989"/>
    </source>
</evidence>
<dbReference type="PANTHER" id="PTHR32309:SF13">
    <property type="entry name" value="FERRIC ENTEROBACTIN TRANSPORT PROTEIN FEPE"/>
    <property type="match status" value="1"/>
</dbReference>
<dbReference type="InterPro" id="IPR050445">
    <property type="entry name" value="Bact_polysacc_biosynth/exp"/>
</dbReference>
<accession>A0ABW9G4M2</accession>
<comment type="caution">
    <text evidence="9">The sequence shown here is derived from an EMBL/GenBank/DDBJ whole genome shotgun (WGS) entry which is preliminary data.</text>
</comment>
<dbReference type="InterPro" id="IPR032807">
    <property type="entry name" value="GNVR"/>
</dbReference>
<proteinExistence type="predicted"/>
<evidence type="ECO:0000256" key="6">
    <source>
        <dbReference type="SAM" id="Phobius"/>
    </source>
</evidence>
<dbReference type="Pfam" id="PF13807">
    <property type="entry name" value="GNVR"/>
    <property type="match status" value="1"/>
</dbReference>
<keyword evidence="4 6" id="KW-1133">Transmembrane helix</keyword>
<evidence type="ECO:0000259" key="7">
    <source>
        <dbReference type="Pfam" id="PF02706"/>
    </source>
</evidence>
<dbReference type="EMBL" id="JBEQCT010000002">
    <property type="protein sequence ID" value="MFM2484532.1"/>
    <property type="molecule type" value="Genomic_DNA"/>
</dbReference>
<dbReference type="Proteomes" id="UP001629953">
    <property type="component" value="Unassembled WGS sequence"/>
</dbReference>
<keyword evidence="3 6" id="KW-0812">Transmembrane</keyword>
<name>A0ABW9G4M2_9GAMM</name>
<keyword evidence="5 6" id="KW-0472">Membrane</keyword>
<evidence type="ECO:0000256" key="2">
    <source>
        <dbReference type="ARBA" id="ARBA00022475"/>
    </source>
</evidence>
<feature type="transmembrane region" description="Helical" evidence="6">
    <location>
        <begin position="44"/>
        <end position="61"/>
    </location>
</feature>
<dbReference type="InterPro" id="IPR003856">
    <property type="entry name" value="LPS_length_determ_N"/>
</dbReference>
<evidence type="ECO:0000256" key="5">
    <source>
        <dbReference type="ARBA" id="ARBA00023136"/>
    </source>
</evidence>
<reference evidence="9 10" key="1">
    <citation type="journal article" date="2013" name="Int. J. Syst. Evol. Microbiol.">
        <title>Celerinatantimonas yamalensis sp. nov., a cold-adapted diazotrophic bacterium from a cold permafrost brine.</title>
        <authorList>
            <person name="Shcherbakova V."/>
            <person name="Chuvilskaya N."/>
            <person name="Rivkina E."/>
            <person name="Demidov N."/>
            <person name="Uchaeva V."/>
            <person name="Suetin S."/>
            <person name="Suzina N."/>
            <person name="Gilichinsky D."/>
        </authorList>
    </citation>
    <scope>NUCLEOTIDE SEQUENCE [LARGE SCALE GENOMIC DNA]</scope>
    <source>
        <strain evidence="9 10">C7</strain>
    </source>
</reference>
<protein>
    <submittedName>
        <fullName evidence="9">Wzz/FepE/Etk N-terminal domain-containing protein</fullName>
    </submittedName>
</protein>
<dbReference type="RefSeq" id="WP_408622717.1">
    <property type="nucleotide sequence ID" value="NZ_JBEQCT010000002.1"/>
</dbReference>
<feature type="transmembrane region" description="Helical" evidence="6">
    <location>
        <begin position="298"/>
        <end position="317"/>
    </location>
</feature>
<organism evidence="9 10">
    <name type="scientific">Celerinatantimonas yamalensis</name>
    <dbReference type="NCBI Taxonomy" id="559956"/>
    <lineage>
        <taxon>Bacteria</taxon>
        <taxon>Pseudomonadati</taxon>
        <taxon>Pseudomonadota</taxon>
        <taxon>Gammaproteobacteria</taxon>
        <taxon>Celerinatantimonadaceae</taxon>
        <taxon>Celerinatantimonas</taxon>
    </lineage>
</organism>
<evidence type="ECO:0000259" key="8">
    <source>
        <dbReference type="Pfam" id="PF13807"/>
    </source>
</evidence>
<sequence length="327" mass="37085">MTETPNQQQTPQYPPPSYYYPMPQVADDEIDLRELFAVIWHGKWWIIAFALVFGIGGVIYAKLQPNIYQSQVLIAPADNSQASQLAGLASQFGGLASLAGVNLGSGGSNKTILALQVLQSRKFIGDFITRHHLLPELMATKGWDKKTEQLKYNTSLYNPKTKQWLSDDEKSLKPTRLDATQYFLKKILSVDTDTKTNMTTVSINYYSPNIAQQWATWLISDLNEEMRQQDMIDAQNSIQYLNSQLAQTSLADNRTMLYQLIEQQTKTLMLTKVRKEYAFKTIDPAVVAENPSKPKRKLIVVIAVILGGILGVFFIFIKQFIRNDKNH</sequence>
<feature type="domain" description="Tyrosine-protein kinase G-rich" evidence="8">
    <location>
        <begin position="252"/>
        <end position="319"/>
    </location>
</feature>